<dbReference type="InterPro" id="IPR016039">
    <property type="entry name" value="Thiolase-like"/>
</dbReference>
<protein>
    <submittedName>
        <fullName evidence="5">CER6</fullName>
    </submittedName>
</protein>
<dbReference type="AlphaFoldDB" id="M1C8J6"/>
<keyword evidence="1" id="KW-0808">Transferase</keyword>
<dbReference type="OrthoDB" id="329835at2759"/>
<evidence type="ECO:0000313" key="6">
    <source>
        <dbReference type="Proteomes" id="UP000011115"/>
    </source>
</evidence>
<dbReference type="InterPro" id="IPR012392">
    <property type="entry name" value="3-ktacl-CoA_syn"/>
</dbReference>
<dbReference type="GO" id="GO:0006633">
    <property type="term" value="P:fatty acid biosynthetic process"/>
    <property type="evidence" value="ECO:0007669"/>
    <property type="project" value="InterPro"/>
</dbReference>
<evidence type="ECO:0000256" key="2">
    <source>
        <dbReference type="ARBA" id="ARBA00047375"/>
    </source>
</evidence>
<evidence type="ECO:0000256" key="3">
    <source>
        <dbReference type="SAM" id="Phobius"/>
    </source>
</evidence>
<reference evidence="5" key="2">
    <citation type="submission" date="2015-06" db="UniProtKB">
        <authorList>
            <consortium name="EnsemblPlants"/>
        </authorList>
    </citation>
    <scope>IDENTIFICATION</scope>
    <source>
        <strain evidence="5">DM1-3 516 R44</strain>
    </source>
</reference>
<dbReference type="InterPro" id="IPR013601">
    <property type="entry name" value="FAE1_typ3_polyketide_synth"/>
</dbReference>
<evidence type="ECO:0000256" key="1">
    <source>
        <dbReference type="ARBA" id="ARBA00023315"/>
    </source>
</evidence>
<dbReference type="Proteomes" id="UP000011115">
    <property type="component" value="Unassembled WGS sequence"/>
</dbReference>
<feature type="domain" description="FAE" evidence="4">
    <location>
        <begin position="80"/>
        <end position="136"/>
    </location>
</feature>
<dbReference type="GO" id="GO:0016020">
    <property type="term" value="C:membrane"/>
    <property type="evidence" value="ECO:0007669"/>
    <property type="project" value="InterPro"/>
</dbReference>
<dbReference type="GO" id="GO:0009922">
    <property type="term" value="F:fatty acid elongase activity"/>
    <property type="evidence" value="ECO:0007669"/>
    <property type="project" value="UniProtKB-EC"/>
</dbReference>
<proteinExistence type="predicted"/>
<reference evidence="6" key="1">
    <citation type="journal article" date="2011" name="Nature">
        <title>Genome sequence and analysis of the tuber crop potato.</title>
        <authorList>
            <consortium name="The Potato Genome Sequencing Consortium"/>
        </authorList>
    </citation>
    <scope>NUCLEOTIDE SEQUENCE [LARGE SCALE GENOMIC DNA]</scope>
    <source>
        <strain evidence="6">cv. DM1-3 516 R44</strain>
    </source>
</reference>
<keyword evidence="3" id="KW-0812">Transmembrane</keyword>
<dbReference type="SUPFAM" id="SSF53901">
    <property type="entry name" value="Thiolase-like"/>
    <property type="match status" value="1"/>
</dbReference>
<gene>
    <name evidence="5" type="primary">LOC102606072</name>
</gene>
<feature type="transmembrane region" description="Helical" evidence="3">
    <location>
        <begin position="20"/>
        <end position="42"/>
    </location>
</feature>
<evidence type="ECO:0000259" key="4">
    <source>
        <dbReference type="Pfam" id="PF08392"/>
    </source>
</evidence>
<dbReference type="EnsemblPlants" id="PGSC0003DMT400062135">
    <property type="protein sequence ID" value="PGSC0003DMT400062135"/>
    <property type="gene ID" value="PGSC0003DMG400024181"/>
</dbReference>
<dbReference type="Gramene" id="PGSC0003DMT400062135">
    <property type="protein sequence ID" value="PGSC0003DMT400062135"/>
    <property type="gene ID" value="PGSC0003DMG400024181"/>
</dbReference>
<dbReference type="HOGENOM" id="CLU_1597348_0_0_1"/>
<dbReference type="Pfam" id="PF08392">
    <property type="entry name" value="FAE1_CUT1_RppA"/>
    <property type="match status" value="1"/>
</dbReference>
<dbReference type="PANTHER" id="PTHR31561">
    <property type="entry name" value="3-KETOACYL-COA SYNTHASE"/>
    <property type="match status" value="1"/>
</dbReference>
<keyword evidence="3" id="KW-1133">Transmembrane helix</keyword>
<feature type="transmembrane region" description="Helical" evidence="3">
    <location>
        <begin position="63"/>
        <end position="82"/>
    </location>
</feature>
<organism evidence="5 6">
    <name type="scientific">Solanum tuberosum</name>
    <name type="common">Potato</name>
    <dbReference type="NCBI Taxonomy" id="4113"/>
    <lineage>
        <taxon>Eukaryota</taxon>
        <taxon>Viridiplantae</taxon>
        <taxon>Streptophyta</taxon>
        <taxon>Embryophyta</taxon>
        <taxon>Tracheophyta</taxon>
        <taxon>Spermatophyta</taxon>
        <taxon>Magnoliopsida</taxon>
        <taxon>eudicotyledons</taxon>
        <taxon>Gunneridae</taxon>
        <taxon>Pentapetalae</taxon>
        <taxon>asterids</taxon>
        <taxon>lamiids</taxon>
        <taxon>Solanales</taxon>
        <taxon>Solanaceae</taxon>
        <taxon>Solanoideae</taxon>
        <taxon>Solaneae</taxon>
        <taxon>Solanum</taxon>
    </lineage>
</organism>
<sequence>MPEVVPNFSNSVKLKYVKLGYQYLVNHILTFLLVPIIIGVTIEVLRIGPQELLNIWNSLHFDVLQMLCSSFLIISIATVYFMSKPRSTYLVDYSCYKPPVVCRVPFSTFMEHSRLILKDNPKSVEFQMRILERYGYMINLYYSGVVWYGDEISKCIQCASSTSMILK</sequence>
<accession>M1C8J6</accession>
<keyword evidence="1" id="KW-0012">Acyltransferase</keyword>
<name>M1C8J6_SOLTU</name>
<keyword evidence="6" id="KW-1185">Reference proteome</keyword>
<comment type="catalytic activity">
    <reaction evidence="2">
        <text>a very-long-chain acyl-CoA + malonyl-CoA + H(+) = a very-long-chain 3-oxoacyl-CoA + CO2 + CoA</text>
        <dbReference type="Rhea" id="RHEA:32727"/>
        <dbReference type="ChEBI" id="CHEBI:15378"/>
        <dbReference type="ChEBI" id="CHEBI:16526"/>
        <dbReference type="ChEBI" id="CHEBI:57287"/>
        <dbReference type="ChEBI" id="CHEBI:57384"/>
        <dbReference type="ChEBI" id="CHEBI:90725"/>
        <dbReference type="ChEBI" id="CHEBI:90736"/>
        <dbReference type="EC" id="2.3.1.199"/>
    </reaction>
</comment>
<evidence type="ECO:0000313" key="5">
    <source>
        <dbReference type="EnsemblPlants" id="PGSC0003DMT400062135"/>
    </source>
</evidence>
<dbReference type="ExpressionAtlas" id="M1C8J6">
    <property type="expression patterns" value="baseline and differential"/>
</dbReference>
<keyword evidence="3" id="KW-0472">Membrane</keyword>